<dbReference type="EMBL" id="JAVIJP010000029">
    <property type="protein sequence ID" value="KAL3633872.1"/>
    <property type="molecule type" value="Genomic_DNA"/>
</dbReference>
<feature type="chain" id="PRO_5044839133" evidence="1">
    <location>
        <begin position="25"/>
        <end position="91"/>
    </location>
</feature>
<keyword evidence="1" id="KW-0732">Signal</keyword>
<protein>
    <submittedName>
        <fullName evidence="2">Uncharacterized protein</fullName>
    </submittedName>
</protein>
<organism evidence="2 3">
    <name type="scientific">Castilleja foliolosa</name>
    <dbReference type="NCBI Taxonomy" id="1961234"/>
    <lineage>
        <taxon>Eukaryota</taxon>
        <taxon>Viridiplantae</taxon>
        <taxon>Streptophyta</taxon>
        <taxon>Embryophyta</taxon>
        <taxon>Tracheophyta</taxon>
        <taxon>Spermatophyta</taxon>
        <taxon>Magnoliopsida</taxon>
        <taxon>eudicotyledons</taxon>
        <taxon>Gunneridae</taxon>
        <taxon>Pentapetalae</taxon>
        <taxon>asterids</taxon>
        <taxon>lamiids</taxon>
        <taxon>Lamiales</taxon>
        <taxon>Orobanchaceae</taxon>
        <taxon>Pedicularideae</taxon>
        <taxon>Castillejinae</taxon>
        <taxon>Castilleja</taxon>
    </lineage>
</organism>
<evidence type="ECO:0000256" key="1">
    <source>
        <dbReference type="SAM" id="SignalP"/>
    </source>
</evidence>
<proteinExistence type="predicted"/>
<dbReference type="Proteomes" id="UP001632038">
    <property type="component" value="Unassembled WGS sequence"/>
</dbReference>
<accession>A0ABD3CZ71</accession>
<evidence type="ECO:0000313" key="2">
    <source>
        <dbReference type="EMBL" id="KAL3633872.1"/>
    </source>
</evidence>
<name>A0ABD3CZ71_9LAMI</name>
<keyword evidence="3" id="KW-1185">Reference proteome</keyword>
<comment type="caution">
    <text evidence="2">The sequence shown here is derived from an EMBL/GenBank/DDBJ whole genome shotgun (WGS) entry which is preliminary data.</text>
</comment>
<gene>
    <name evidence="2" type="ORF">CASFOL_022634</name>
</gene>
<sequence>MVRLSTISVTIILVTIFIAQALEARKVPSMGNNKGYFSLGGSWENVLPSPLVNGSQVKIVSKKLDKYWERRNIVQVDRRDLGSVPSPGAGH</sequence>
<feature type="signal peptide" evidence="1">
    <location>
        <begin position="1"/>
        <end position="24"/>
    </location>
</feature>
<reference evidence="3" key="1">
    <citation type="journal article" date="2024" name="IScience">
        <title>Strigolactones Initiate the Formation of Haustorium-like Structures in Castilleja.</title>
        <authorList>
            <person name="Buerger M."/>
            <person name="Peterson D."/>
            <person name="Chory J."/>
        </authorList>
    </citation>
    <scope>NUCLEOTIDE SEQUENCE [LARGE SCALE GENOMIC DNA]</scope>
</reference>
<evidence type="ECO:0000313" key="3">
    <source>
        <dbReference type="Proteomes" id="UP001632038"/>
    </source>
</evidence>
<dbReference type="AlphaFoldDB" id="A0ABD3CZ71"/>